<feature type="compositionally biased region" description="Basic residues" evidence="1">
    <location>
        <begin position="85"/>
        <end position="95"/>
    </location>
</feature>
<dbReference type="EMBL" id="KN847042">
    <property type="protein sequence ID" value="KIW29589.1"/>
    <property type="molecule type" value="Genomic_DNA"/>
</dbReference>
<name>A0A0D2D1G5_9EURO</name>
<dbReference type="GeneID" id="27344589"/>
<protein>
    <submittedName>
        <fullName evidence="2">Uncharacterized protein</fullName>
    </submittedName>
</protein>
<feature type="region of interest" description="Disordered" evidence="1">
    <location>
        <begin position="81"/>
        <end position="148"/>
    </location>
</feature>
<gene>
    <name evidence="2" type="ORF">PV07_05395</name>
</gene>
<dbReference type="Proteomes" id="UP000054466">
    <property type="component" value="Unassembled WGS sequence"/>
</dbReference>
<evidence type="ECO:0000256" key="1">
    <source>
        <dbReference type="SAM" id="MobiDB-lite"/>
    </source>
</evidence>
<evidence type="ECO:0000313" key="2">
    <source>
        <dbReference type="EMBL" id="KIW29589.1"/>
    </source>
</evidence>
<accession>A0A0D2D1G5</accession>
<proteinExistence type="predicted"/>
<feature type="compositionally biased region" description="Basic and acidic residues" evidence="1">
    <location>
        <begin position="135"/>
        <end position="147"/>
    </location>
</feature>
<dbReference type="HOGENOM" id="CLU_548586_0_0_1"/>
<evidence type="ECO:0000313" key="3">
    <source>
        <dbReference type="Proteomes" id="UP000054466"/>
    </source>
</evidence>
<dbReference type="AlphaFoldDB" id="A0A0D2D1G5"/>
<dbReference type="RefSeq" id="XP_016249805.1">
    <property type="nucleotide sequence ID" value="XM_016392286.1"/>
</dbReference>
<keyword evidence="3" id="KW-1185">Reference proteome</keyword>
<dbReference type="OrthoDB" id="4159482at2759"/>
<sequence>MSSPQSDLTWMSSSELDELEAAIDVEEQFPVWQNSWTPINLSPQSATAALAFLPSSPADVDDDEAPSLSASHFREAVLSSALRIKQGRRGRKRKAPSTSPSSARKKRGVNASSKNDQNSAMLPDGNRLPPARTTRAVEKANSRRAESDDSLLPIRLNKLNIAASGHKRTSSEAFFADIEDLRAKKTLVMRGVGNGTASVATLLTEQQQEARMEPLRPRKKYHFSGADASNKDDREDHFNHDYTDVENFLETGNALAAKAIYPTPSPGRPETSTTLKLASSHTYASATVTHKPPMKPFIGTFLSAASLKATLPSGPLATFSALHPLPICFRIGEALRYVSSTFSSSRPTTPARAGTSFRTSNSTSLSLEIYAVMHSIHDNVASRTVTLADLFCPDRPPYLTGTIATQTTSGATIPASFPIFPKGALVRVATQISPRLASSISAAQGTSAPITWSSSSGVNTSASAAQKYDINVLRIDRSDWGEIQRVKTILDGTSGALAPAQSIPPVSTAGPVHQAEVAGRTVL</sequence>
<feature type="compositionally biased region" description="Polar residues" evidence="1">
    <location>
        <begin position="110"/>
        <end position="120"/>
    </location>
</feature>
<reference evidence="2 3" key="1">
    <citation type="submission" date="2015-01" db="EMBL/GenBank/DDBJ databases">
        <title>The Genome Sequence of Cladophialophora immunda CBS83496.</title>
        <authorList>
            <consortium name="The Broad Institute Genomics Platform"/>
            <person name="Cuomo C."/>
            <person name="de Hoog S."/>
            <person name="Gorbushina A."/>
            <person name="Stielow B."/>
            <person name="Teixiera M."/>
            <person name="Abouelleil A."/>
            <person name="Chapman S.B."/>
            <person name="Priest M."/>
            <person name="Young S.K."/>
            <person name="Wortman J."/>
            <person name="Nusbaum C."/>
            <person name="Birren B."/>
        </authorList>
    </citation>
    <scope>NUCLEOTIDE SEQUENCE [LARGE SCALE GENOMIC DNA]</scope>
    <source>
        <strain evidence="2 3">CBS 83496</strain>
    </source>
</reference>
<organism evidence="2 3">
    <name type="scientific">Cladophialophora immunda</name>
    <dbReference type="NCBI Taxonomy" id="569365"/>
    <lineage>
        <taxon>Eukaryota</taxon>
        <taxon>Fungi</taxon>
        <taxon>Dikarya</taxon>
        <taxon>Ascomycota</taxon>
        <taxon>Pezizomycotina</taxon>
        <taxon>Eurotiomycetes</taxon>
        <taxon>Chaetothyriomycetidae</taxon>
        <taxon>Chaetothyriales</taxon>
        <taxon>Herpotrichiellaceae</taxon>
        <taxon>Cladophialophora</taxon>
    </lineage>
</organism>
<dbReference type="VEuPathDB" id="FungiDB:PV07_05395"/>